<organism evidence="4 5">
    <name type="scientific">Perkinsus chesapeaki</name>
    <name type="common">Clam parasite</name>
    <name type="synonym">Perkinsus andrewsi</name>
    <dbReference type="NCBI Taxonomy" id="330153"/>
    <lineage>
        <taxon>Eukaryota</taxon>
        <taxon>Sar</taxon>
        <taxon>Alveolata</taxon>
        <taxon>Perkinsozoa</taxon>
        <taxon>Perkinsea</taxon>
        <taxon>Perkinsida</taxon>
        <taxon>Perkinsidae</taxon>
        <taxon>Perkinsus</taxon>
    </lineage>
</organism>
<proteinExistence type="predicted"/>
<feature type="compositionally biased region" description="Polar residues" evidence="2">
    <location>
        <begin position="500"/>
        <end position="518"/>
    </location>
</feature>
<dbReference type="PROSITE" id="PS50222">
    <property type="entry name" value="EF_HAND_2"/>
    <property type="match status" value="2"/>
</dbReference>
<accession>A0A7J6MUG4</accession>
<dbReference type="OrthoDB" id="444540at2759"/>
<dbReference type="PROSITE" id="PS00018">
    <property type="entry name" value="EF_HAND_1"/>
    <property type="match status" value="2"/>
</dbReference>
<evidence type="ECO:0000256" key="2">
    <source>
        <dbReference type="SAM" id="MobiDB-lite"/>
    </source>
</evidence>
<sequence>MPLYCVSSNMLQNDLVLVDFVNDKVNGKSLTKQERHRIKGAFKSLDLDEDGFLSDEDLAMSMKADGIKVNDKALLDMMWEASEIHPVSTIDLDLNLKKPKLSLRDVQLLFVRGKNDKSGRQPKRLYVYILYRVMDPKALTYARRSSRRFAGRMKKGLQRDQVLAAAALSGLSRRQTKASKLTGDDVFSFLYPIMSTEDLHRYMTRLFPNHLRDVVTFDTSKSNEAAVAAAAPGVDEYLRVGSLTDDFITASHFVQLFKSRLWNRCGLNLADRRHQRPPIPVPPRRITAREKYREYCAEIRQFDHEERLLAHLNIKPPPPLEAIESHGRRNTIEEESKILSATEAAQPNSGAQEYSKPKVKITVEGENLNTAPIVRMIRRLAAKHHISLGEMEHIHNEFAKYDADQSGTISKEEFLALLKKVLRVSGDGVDEARLDRAWQNVRSKRKEEASLEDFTIWYKTHFKTASGVAKNEGMDQVLGLTMRSAWTHDNAIDVAHWHQNSQPARASLRKPSSPQHASKSFVMRRRDAAVMRQSGGRLDS</sequence>
<dbReference type="Gene3D" id="1.10.238.10">
    <property type="entry name" value="EF-hand"/>
    <property type="match status" value="2"/>
</dbReference>
<reference evidence="4 5" key="1">
    <citation type="submission" date="2020-04" db="EMBL/GenBank/DDBJ databases">
        <title>Perkinsus chesapeaki whole genome sequence.</title>
        <authorList>
            <person name="Bogema D.R."/>
        </authorList>
    </citation>
    <scope>NUCLEOTIDE SEQUENCE [LARGE SCALE GENOMIC DNA]</scope>
    <source>
        <strain evidence="4">ATCC PRA-425</strain>
    </source>
</reference>
<evidence type="ECO:0000259" key="3">
    <source>
        <dbReference type="PROSITE" id="PS50222"/>
    </source>
</evidence>
<name>A0A7J6MUG4_PERCH</name>
<comment type="caution">
    <text evidence="4">The sequence shown here is derived from an EMBL/GenBank/DDBJ whole genome shotgun (WGS) entry which is preliminary data.</text>
</comment>
<feature type="domain" description="EF-hand" evidence="3">
    <location>
        <begin position="33"/>
        <end position="68"/>
    </location>
</feature>
<dbReference type="AlphaFoldDB" id="A0A7J6MUG4"/>
<dbReference type="SMART" id="SM00054">
    <property type="entry name" value="EFh"/>
    <property type="match status" value="2"/>
</dbReference>
<feature type="region of interest" description="Disordered" evidence="2">
    <location>
        <begin position="500"/>
        <end position="522"/>
    </location>
</feature>
<dbReference type="InterPro" id="IPR002048">
    <property type="entry name" value="EF_hand_dom"/>
</dbReference>
<evidence type="ECO:0000313" key="4">
    <source>
        <dbReference type="EMBL" id="KAF4675238.1"/>
    </source>
</evidence>
<evidence type="ECO:0000256" key="1">
    <source>
        <dbReference type="ARBA" id="ARBA00022837"/>
    </source>
</evidence>
<protein>
    <recommendedName>
        <fullName evidence="3">EF-hand domain-containing protein</fullName>
    </recommendedName>
</protein>
<keyword evidence="5" id="KW-1185">Reference proteome</keyword>
<dbReference type="InterPro" id="IPR011992">
    <property type="entry name" value="EF-hand-dom_pair"/>
</dbReference>
<dbReference type="EMBL" id="JAAPAO010000050">
    <property type="protein sequence ID" value="KAF4675238.1"/>
    <property type="molecule type" value="Genomic_DNA"/>
</dbReference>
<keyword evidence="1" id="KW-0106">Calcium</keyword>
<gene>
    <name evidence="4" type="ORF">FOL47_008077</name>
</gene>
<dbReference type="SUPFAM" id="SSF47473">
    <property type="entry name" value="EF-hand"/>
    <property type="match status" value="1"/>
</dbReference>
<feature type="domain" description="EF-hand" evidence="3">
    <location>
        <begin position="389"/>
        <end position="424"/>
    </location>
</feature>
<evidence type="ECO:0000313" key="5">
    <source>
        <dbReference type="Proteomes" id="UP000591131"/>
    </source>
</evidence>
<dbReference type="Pfam" id="PF13202">
    <property type="entry name" value="EF-hand_5"/>
    <property type="match status" value="2"/>
</dbReference>
<dbReference type="Proteomes" id="UP000591131">
    <property type="component" value="Unassembled WGS sequence"/>
</dbReference>
<dbReference type="GO" id="GO:0005509">
    <property type="term" value="F:calcium ion binding"/>
    <property type="evidence" value="ECO:0007669"/>
    <property type="project" value="InterPro"/>
</dbReference>
<dbReference type="InterPro" id="IPR018247">
    <property type="entry name" value="EF_Hand_1_Ca_BS"/>
</dbReference>